<dbReference type="EMBL" id="FTMP01000006">
    <property type="protein sequence ID" value="SIQ67269.1"/>
    <property type="molecule type" value="Genomic_DNA"/>
</dbReference>
<dbReference type="InterPro" id="IPR006597">
    <property type="entry name" value="Sel1-like"/>
</dbReference>
<dbReference type="SMART" id="SM00671">
    <property type="entry name" value="SEL1"/>
    <property type="match status" value="2"/>
</dbReference>
<sequence>MSYRAIASLLALLLGAGLAQAASLAQVQYRLHLDPSADVEADLRTLVERGDQPAMLLLADQLARTGQHQDEAIALYQRAFADGHGEIAALAPLAALVERQPDGREAHRAFFAQALQRYPLSRDFATLTTSLDVFLVYPELFPRAEPQALIELYRRACIDACHLNLYRARLAELNGQQALAESLYLQALREDARAVDRLYQALGEQQDALFPQRVQPLLAEADALPLGTVQAIGSLLSSIPREHDPEVMAWLDNAIARQADSARVAKASYMMSAPENYAAEDVFALIDRIEQTRSQEGRALRASAYLVRGWRTLDPFKAKAIIDGLLAEGYQNAYLNLGELYSMGGLDQVDQAQAIATYRLLAARGVPSAFYRIATIYGGGKGICNDPIKAYAYASLAVERGELGARKYLRELDGKLPAGDRERALQARAGILKELEATL</sequence>
<feature type="chain" id="PRO_5012071382" evidence="1">
    <location>
        <begin position="22"/>
        <end position="439"/>
    </location>
</feature>
<evidence type="ECO:0000256" key="1">
    <source>
        <dbReference type="SAM" id="SignalP"/>
    </source>
</evidence>
<dbReference type="SUPFAM" id="SSF81901">
    <property type="entry name" value="HCP-like"/>
    <property type="match status" value="1"/>
</dbReference>
<evidence type="ECO:0000313" key="3">
    <source>
        <dbReference type="Proteomes" id="UP000185841"/>
    </source>
</evidence>
<keyword evidence="1" id="KW-0732">Signal</keyword>
<gene>
    <name evidence="2" type="ORF">SAMN05878282_106230</name>
</gene>
<dbReference type="Proteomes" id="UP000185841">
    <property type="component" value="Unassembled WGS sequence"/>
</dbReference>
<dbReference type="InterPro" id="IPR011990">
    <property type="entry name" value="TPR-like_helical_dom_sf"/>
</dbReference>
<dbReference type="AlphaFoldDB" id="A0A1N6UNV4"/>
<name>A0A1N6UNV4_AQUAC</name>
<proteinExistence type="predicted"/>
<protein>
    <submittedName>
        <fullName evidence="2">Alginate biosynthesis protein AlgK</fullName>
    </submittedName>
</protein>
<dbReference type="RefSeq" id="WP_076427538.1">
    <property type="nucleotide sequence ID" value="NZ_FTMP01000006.1"/>
</dbReference>
<evidence type="ECO:0000313" key="2">
    <source>
        <dbReference type="EMBL" id="SIQ67269.1"/>
    </source>
</evidence>
<feature type="signal peptide" evidence="1">
    <location>
        <begin position="1"/>
        <end position="21"/>
    </location>
</feature>
<organism evidence="2 3">
    <name type="scientific">Aquipseudomonas alcaligenes</name>
    <name type="common">Pseudomonas alcaligenes</name>
    <dbReference type="NCBI Taxonomy" id="43263"/>
    <lineage>
        <taxon>Bacteria</taxon>
        <taxon>Pseudomonadati</taxon>
        <taxon>Pseudomonadota</taxon>
        <taxon>Gammaproteobacteria</taxon>
        <taxon>Pseudomonadales</taxon>
        <taxon>Pseudomonadaceae</taxon>
        <taxon>Aquipseudomonas</taxon>
    </lineage>
</organism>
<dbReference type="Gene3D" id="1.25.40.10">
    <property type="entry name" value="Tetratricopeptide repeat domain"/>
    <property type="match status" value="1"/>
</dbReference>
<accession>A0A1N6UNV4</accession>
<reference evidence="2 3" key="1">
    <citation type="submission" date="2017-01" db="EMBL/GenBank/DDBJ databases">
        <authorList>
            <person name="Mah S.A."/>
            <person name="Swanson W.J."/>
            <person name="Moy G.W."/>
            <person name="Vacquier V.D."/>
        </authorList>
    </citation>
    <scope>NUCLEOTIDE SEQUENCE [LARGE SCALE GENOMIC DNA]</scope>
    <source>
        <strain evidence="2 3">RU36E</strain>
    </source>
</reference>